<evidence type="ECO:0000313" key="2">
    <source>
        <dbReference type="EMBL" id="PVG80861.1"/>
    </source>
</evidence>
<dbReference type="Proteomes" id="UP000246018">
    <property type="component" value="Unassembled WGS sequence"/>
</dbReference>
<keyword evidence="3" id="KW-1185">Reference proteome</keyword>
<dbReference type="EMBL" id="QDGZ01000012">
    <property type="protein sequence ID" value="PVG80861.1"/>
    <property type="molecule type" value="Genomic_DNA"/>
</dbReference>
<gene>
    <name evidence="2" type="ORF">DDE18_20990</name>
</gene>
<evidence type="ECO:0000313" key="3">
    <source>
        <dbReference type="Proteomes" id="UP000246018"/>
    </source>
</evidence>
<feature type="region of interest" description="Disordered" evidence="1">
    <location>
        <begin position="129"/>
        <end position="158"/>
    </location>
</feature>
<protein>
    <submittedName>
        <fullName evidence="2">Uncharacterized protein</fullName>
    </submittedName>
</protein>
<sequence>MVEEVVGATIELMRWPWPHADSRGRLFWTPDAEEKVMTAAVPQRLMRLQLYRPNQLLRRPRAGDTFAARISSPAPGWAGDVQVDDLADIFPGPVYDVSAEAREAAKLAYQGASSAVFDGSQNEDLLAEAREQREQRPKARRLRVTPLNEVIDDEGDAR</sequence>
<comment type="caution">
    <text evidence="2">The sequence shown here is derived from an EMBL/GenBank/DDBJ whole genome shotgun (WGS) entry which is preliminary data.</text>
</comment>
<name>A0A2T8F569_9ACTN</name>
<evidence type="ECO:0000256" key="1">
    <source>
        <dbReference type="SAM" id="MobiDB-lite"/>
    </source>
</evidence>
<accession>A0A2T8F569</accession>
<dbReference type="AlphaFoldDB" id="A0A2T8F569"/>
<organism evidence="2 3">
    <name type="scientific">Nocardioides gansuensis</name>
    <dbReference type="NCBI Taxonomy" id="2138300"/>
    <lineage>
        <taxon>Bacteria</taxon>
        <taxon>Bacillati</taxon>
        <taxon>Actinomycetota</taxon>
        <taxon>Actinomycetes</taxon>
        <taxon>Propionibacteriales</taxon>
        <taxon>Nocardioidaceae</taxon>
        <taxon>Nocardioides</taxon>
    </lineage>
</organism>
<reference evidence="2 3" key="1">
    <citation type="submission" date="2018-04" db="EMBL/GenBank/DDBJ databases">
        <title>Genome of Nocardioides gansuensis WSJ-1.</title>
        <authorList>
            <person name="Wu S."/>
            <person name="Wang G."/>
        </authorList>
    </citation>
    <scope>NUCLEOTIDE SEQUENCE [LARGE SCALE GENOMIC DNA]</scope>
    <source>
        <strain evidence="2 3">WSJ-1</strain>
    </source>
</reference>
<proteinExistence type="predicted"/>